<evidence type="ECO:0000256" key="5">
    <source>
        <dbReference type="SAM" id="MobiDB-lite"/>
    </source>
</evidence>
<evidence type="ECO:0000256" key="1">
    <source>
        <dbReference type="ARBA" id="ARBA00004906"/>
    </source>
</evidence>
<organism evidence="8 9">
    <name type="scientific">Chlamydomonas schloesseri</name>
    <dbReference type="NCBI Taxonomy" id="2026947"/>
    <lineage>
        <taxon>Eukaryota</taxon>
        <taxon>Viridiplantae</taxon>
        <taxon>Chlorophyta</taxon>
        <taxon>core chlorophytes</taxon>
        <taxon>Chlorophyceae</taxon>
        <taxon>CS clade</taxon>
        <taxon>Chlamydomonadales</taxon>
        <taxon>Chlamydomonadaceae</taxon>
        <taxon>Chlamydomonas</taxon>
    </lineage>
</organism>
<reference evidence="8" key="1">
    <citation type="journal article" date="2020" name="bioRxiv">
        <title>Comparative genomics of Chlamydomonas.</title>
        <authorList>
            <person name="Craig R.J."/>
            <person name="Hasan A.R."/>
            <person name="Ness R.W."/>
            <person name="Keightley P.D."/>
        </authorList>
    </citation>
    <scope>NUCLEOTIDE SEQUENCE</scope>
    <source>
        <strain evidence="8">CCAP 11/173</strain>
    </source>
</reference>
<dbReference type="PANTHER" id="PTHR31251">
    <property type="entry name" value="SQUAMOSA PROMOTER-BINDING-LIKE PROTEIN 4"/>
    <property type="match status" value="1"/>
</dbReference>
<keyword evidence="3" id="KW-0863">Zinc-finger</keyword>
<feature type="compositionally biased region" description="Low complexity" evidence="5">
    <location>
        <begin position="742"/>
        <end position="768"/>
    </location>
</feature>
<feature type="compositionally biased region" description="Pro residues" evidence="5">
    <location>
        <begin position="1319"/>
        <end position="1337"/>
    </location>
</feature>
<feature type="compositionally biased region" description="Low complexity" evidence="5">
    <location>
        <begin position="1137"/>
        <end position="1150"/>
    </location>
</feature>
<feature type="compositionally biased region" description="Acidic residues" evidence="5">
    <location>
        <begin position="1103"/>
        <end position="1116"/>
    </location>
</feature>
<comment type="caution">
    <text evidence="8">The sequence shown here is derived from an EMBL/GenBank/DDBJ whole genome shotgun (WGS) entry which is preliminary data.</text>
</comment>
<evidence type="ECO:0000256" key="2">
    <source>
        <dbReference type="ARBA" id="ARBA00022723"/>
    </source>
</evidence>
<dbReference type="InterPro" id="IPR004333">
    <property type="entry name" value="SBP_dom"/>
</dbReference>
<dbReference type="CDD" id="cd14733">
    <property type="entry name" value="BACK"/>
    <property type="match status" value="1"/>
</dbReference>
<feature type="region of interest" description="Disordered" evidence="5">
    <location>
        <begin position="1095"/>
        <end position="1168"/>
    </location>
</feature>
<dbReference type="PROSITE" id="PS50097">
    <property type="entry name" value="BTB"/>
    <property type="match status" value="1"/>
</dbReference>
<feature type="region of interest" description="Disordered" evidence="5">
    <location>
        <begin position="1181"/>
        <end position="1216"/>
    </location>
</feature>
<accession>A0A836B4J0</accession>
<dbReference type="Gene3D" id="3.30.710.10">
    <property type="entry name" value="Potassium Channel Kv1.1, Chain A"/>
    <property type="match status" value="1"/>
</dbReference>
<dbReference type="GO" id="GO:0005634">
    <property type="term" value="C:nucleus"/>
    <property type="evidence" value="ECO:0007669"/>
    <property type="project" value="InterPro"/>
</dbReference>
<feature type="compositionally biased region" description="Low complexity" evidence="5">
    <location>
        <begin position="273"/>
        <end position="311"/>
    </location>
</feature>
<dbReference type="OrthoDB" id="514967at2759"/>
<dbReference type="SUPFAM" id="SSF54695">
    <property type="entry name" value="POZ domain"/>
    <property type="match status" value="1"/>
</dbReference>
<evidence type="ECO:0008006" key="10">
    <source>
        <dbReference type="Google" id="ProtNLM"/>
    </source>
</evidence>
<evidence type="ECO:0000256" key="4">
    <source>
        <dbReference type="ARBA" id="ARBA00022833"/>
    </source>
</evidence>
<dbReference type="Proteomes" id="UP000613740">
    <property type="component" value="Unassembled WGS sequence"/>
</dbReference>
<dbReference type="GO" id="GO:0003677">
    <property type="term" value="F:DNA binding"/>
    <property type="evidence" value="ECO:0007669"/>
    <property type="project" value="InterPro"/>
</dbReference>
<dbReference type="InterPro" id="IPR036893">
    <property type="entry name" value="SBP_sf"/>
</dbReference>
<feature type="compositionally biased region" description="Gly residues" evidence="5">
    <location>
        <begin position="642"/>
        <end position="658"/>
    </location>
</feature>
<dbReference type="Pfam" id="PF00651">
    <property type="entry name" value="BTB"/>
    <property type="match status" value="1"/>
</dbReference>
<feature type="compositionally biased region" description="Gly residues" evidence="5">
    <location>
        <begin position="871"/>
        <end position="905"/>
    </location>
</feature>
<feature type="region of interest" description="Disordered" evidence="5">
    <location>
        <begin position="844"/>
        <end position="905"/>
    </location>
</feature>
<feature type="compositionally biased region" description="Basic residues" evidence="5">
    <location>
        <begin position="979"/>
        <end position="990"/>
    </location>
</feature>
<dbReference type="Gene3D" id="4.10.1100.10">
    <property type="entry name" value="Transcription factor, SBP-box domain"/>
    <property type="match status" value="1"/>
</dbReference>
<dbReference type="SUPFAM" id="SSF103612">
    <property type="entry name" value="SBT domain"/>
    <property type="match status" value="1"/>
</dbReference>
<dbReference type="PANTHER" id="PTHR31251:SF169">
    <property type="entry name" value="SQUAMOSA PROMOTER-BINDING-LIKE PROTEIN 8"/>
    <property type="match status" value="1"/>
</dbReference>
<name>A0A836B4J0_9CHLO</name>
<feature type="domain" description="SBP-type" evidence="7">
    <location>
        <begin position="912"/>
        <end position="989"/>
    </location>
</feature>
<feature type="compositionally biased region" description="Basic and acidic residues" evidence="5">
    <location>
        <begin position="679"/>
        <end position="690"/>
    </location>
</feature>
<dbReference type="EMBL" id="JAEHOD010000023">
    <property type="protein sequence ID" value="KAG2447069.1"/>
    <property type="molecule type" value="Genomic_DNA"/>
</dbReference>
<feature type="compositionally biased region" description="Gly residues" evidence="5">
    <location>
        <begin position="769"/>
        <end position="778"/>
    </location>
</feature>
<keyword evidence="2" id="KW-0479">Metal-binding</keyword>
<comment type="pathway">
    <text evidence="1">Protein modification; protein ubiquitination.</text>
</comment>
<gene>
    <name evidence="8" type="ORF">HYH02_007819</name>
</gene>
<feature type="compositionally biased region" description="Low complexity" evidence="5">
    <location>
        <begin position="364"/>
        <end position="380"/>
    </location>
</feature>
<feature type="region of interest" description="Disordered" evidence="5">
    <location>
        <begin position="1235"/>
        <end position="1380"/>
    </location>
</feature>
<dbReference type="InterPro" id="IPR044817">
    <property type="entry name" value="SBP-like"/>
</dbReference>
<feature type="region of interest" description="Disordered" evidence="5">
    <location>
        <begin position="589"/>
        <end position="618"/>
    </location>
</feature>
<feature type="compositionally biased region" description="Low complexity" evidence="5">
    <location>
        <begin position="1264"/>
        <end position="1301"/>
    </location>
</feature>
<sequence>MSLPPDPEGCGAGAFIYRDTSARGLYAGLAPHFNDRRLSDICILRPDGKTVYAHQVVLAACSRKFSSVFGQGEATGKELPIQGVDSAALELVISSFYHGECRLTPTTVVPVYDVCLKLEVPGLTTACEQYLQRSMSADTCCIYLEAALGVLLEHTVKSCLTYAKGRFEEVAASPSFLSLSTKTVRLLLTQVRNSGSGITDISLARALARWAVTKPEHLSECESIFKELNVTTTALLQLLQSAEFVHALQSKPGVAAAGGAGVGGVGGGGSVAGAGNQQQQHPLPSPHHQQPPQAAAAAAGDATPASQQQQQGGAGPWRDGRETFGSVREASSREGGAVSSGLPALGGIGNGRTGGPNGSPAQNASSQQAPGGPAGATAGPPHGGPPQQPRSSPLLASSGAGKTGERGPHGDYGGDGPGARPASAAGAQYGTGSGGSGRGPSSQQAAPQQGSRPGSGRSPPPPFGRQSQPEHLAGAGGSSGLAVGGSDGPFQRRSLPPELLSGTADDDRQQAYARRYGTIAGGSPALRSLLGPGRGGGNDRAAPDSEIAAAAARGAGGGGGDGGGERDNLVALPLPMLELAGLTVQLTPSGTLAATGGPLGSKQVPLSVSSGSGRSGPLMVLLPAGVVRRLQQASSGPVAFESGGGGGSGRSGAVGSGGRPDDGSPPLPPGLLQPQQQHQQRDPGTDRPDRYGGPGVSPHAAAPLGRGSAGLGPFQRSSLDMLSSVAASAEEQAGFVDVPGLPRIGPAGARPASASGLAAGPRSASLGAGALGLSGGRSGRQVDLGGLGSLAQHMVSDSGGVPGRWSVPGIGPGAGGSTLLSLGGSLSGPGDLLSADAGSLNGGGGPLLGGISKRRRPSPEDFDPDHEEPGLGLGGAGGGGGRGGGGGLTPPAAGGGGGGRGRGGGGYSSKGPLLCHVDDCNVDLSSLKEYHQRFRICDFHLKAEVVLREGIPQRFCQQCGRFHLLSEFDGTKRSCRARLQRHNARRRKRPDQKGDGDDVPRRRPVYQTMPQHVSAGVVAGNMALAAAAAAAGMPGPHAGGGGGAGSSSMHIPGLPSLSTGPGSAGLNMQLPLDIQHLLAQQHQLRGGGVVSAPGGWAGAGVGDDMDGGDGEYDADDNGGPSGDDTPMDGTPADAEYRYQQQQQQQQREQQAVPTRGGGGGAAGVSGIRSSQIIRDILAQAEERQQREQQQSQQQHQAVEQQGQGQHASQPSGASAGVRASLLDLAMAIRAHEGEVARSGTAGATGGTAAGGSAAVVKPDTDHMAQPQQQSAASVAWGADGRPGPAAAAAGAGTDAAPAEAAGAGGAGDGSPLRSQQPAHQPPQALPPPQQAPSPPPVKVKLEPGTSVDAAAGGPPHLPGDAAATSTCAGTDARAAAEGRP</sequence>
<keyword evidence="4" id="KW-0862">Zinc</keyword>
<feature type="region of interest" description="Disordered" evidence="5">
    <location>
        <begin position="742"/>
        <end position="784"/>
    </location>
</feature>
<feature type="compositionally biased region" description="Low complexity" evidence="5">
    <location>
        <begin position="439"/>
        <end position="457"/>
    </location>
</feature>
<evidence type="ECO:0000313" key="9">
    <source>
        <dbReference type="Proteomes" id="UP000613740"/>
    </source>
</evidence>
<feature type="compositionally biased region" description="Low complexity" evidence="5">
    <location>
        <begin position="544"/>
        <end position="553"/>
    </location>
</feature>
<evidence type="ECO:0000256" key="3">
    <source>
        <dbReference type="ARBA" id="ARBA00022771"/>
    </source>
</evidence>
<feature type="compositionally biased region" description="Gly residues" evidence="5">
    <location>
        <begin position="344"/>
        <end position="357"/>
    </location>
</feature>
<dbReference type="InterPro" id="IPR000210">
    <property type="entry name" value="BTB/POZ_dom"/>
</dbReference>
<dbReference type="GO" id="GO:0008270">
    <property type="term" value="F:zinc ion binding"/>
    <property type="evidence" value="ECO:0007669"/>
    <property type="project" value="UniProtKB-KW"/>
</dbReference>
<dbReference type="Pfam" id="PF03110">
    <property type="entry name" value="SBP"/>
    <property type="match status" value="1"/>
</dbReference>
<keyword evidence="9" id="KW-1185">Reference proteome</keyword>
<feature type="compositionally biased region" description="Low complexity" evidence="5">
    <location>
        <begin position="1187"/>
        <end position="1207"/>
    </location>
</feature>
<evidence type="ECO:0000259" key="6">
    <source>
        <dbReference type="PROSITE" id="PS50097"/>
    </source>
</evidence>
<feature type="region of interest" description="Disordered" evidence="5">
    <location>
        <begin position="268"/>
        <end position="568"/>
    </location>
</feature>
<dbReference type="PROSITE" id="PS51141">
    <property type="entry name" value="ZF_SBP"/>
    <property type="match status" value="1"/>
</dbReference>
<feature type="domain" description="BTB" evidence="6">
    <location>
        <begin position="39"/>
        <end position="105"/>
    </location>
</feature>
<feature type="compositionally biased region" description="Low complexity" evidence="5">
    <location>
        <begin position="389"/>
        <end position="398"/>
    </location>
</feature>
<evidence type="ECO:0000313" key="8">
    <source>
        <dbReference type="EMBL" id="KAG2447069.1"/>
    </source>
</evidence>
<feature type="region of interest" description="Disordered" evidence="5">
    <location>
        <begin position="979"/>
        <end position="1003"/>
    </location>
</feature>
<dbReference type="InterPro" id="IPR011333">
    <property type="entry name" value="SKP1/BTB/POZ_sf"/>
</dbReference>
<feature type="compositionally biased region" description="Gly residues" evidence="5">
    <location>
        <begin position="429"/>
        <end position="438"/>
    </location>
</feature>
<dbReference type="CDD" id="cd18186">
    <property type="entry name" value="BTB_POZ_ZBTB_KLHL-like"/>
    <property type="match status" value="1"/>
</dbReference>
<feature type="region of interest" description="Disordered" evidence="5">
    <location>
        <begin position="631"/>
        <end position="716"/>
    </location>
</feature>
<proteinExistence type="predicted"/>
<protein>
    <recommendedName>
        <fullName evidence="10">SBP-type domain-containing protein</fullName>
    </recommendedName>
</protein>
<feature type="compositionally biased region" description="Basic and acidic residues" evidence="5">
    <location>
        <begin position="991"/>
        <end position="1001"/>
    </location>
</feature>
<evidence type="ECO:0000259" key="7">
    <source>
        <dbReference type="PROSITE" id="PS51141"/>
    </source>
</evidence>
<feature type="compositionally biased region" description="Low complexity" evidence="5">
    <location>
        <begin position="418"/>
        <end position="428"/>
    </location>
</feature>
<feature type="region of interest" description="Disordered" evidence="5">
    <location>
        <begin position="1032"/>
        <end position="1062"/>
    </location>
</feature>
<dbReference type="SMART" id="SM00225">
    <property type="entry name" value="BTB"/>
    <property type="match status" value="1"/>
</dbReference>
<feature type="compositionally biased region" description="Gly residues" evidence="5">
    <location>
        <begin position="474"/>
        <end position="487"/>
    </location>
</feature>